<reference evidence="7 8" key="1">
    <citation type="journal article" date="2016" name="Nat. Commun.">
        <title>Extremotolerant tardigrade genome and improved radiotolerance of human cultured cells by tardigrade-unique protein.</title>
        <authorList>
            <person name="Hashimoto T."/>
            <person name="Horikawa D.D."/>
            <person name="Saito Y."/>
            <person name="Kuwahara H."/>
            <person name="Kozuka-Hata H."/>
            <person name="Shin-I T."/>
            <person name="Minakuchi Y."/>
            <person name="Ohishi K."/>
            <person name="Motoyama A."/>
            <person name="Aizu T."/>
            <person name="Enomoto A."/>
            <person name="Kondo K."/>
            <person name="Tanaka S."/>
            <person name="Hara Y."/>
            <person name="Koshikawa S."/>
            <person name="Sagara H."/>
            <person name="Miura T."/>
            <person name="Yokobori S."/>
            <person name="Miyagawa K."/>
            <person name="Suzuki Y."/>
            <person name="Kubo T."/>
            <person name="Oyama M."/>
            <person name="Kohara Y."/>
            <person name="Fujiyama A."/>
            <person name="Arakawa K."/>
            <person name="Katayama T."/>
            <person name="Toyoda A."/>
            <person name="Kunieda T."/>
        </authorList>
    </citation>
    <scope>NUCLEOTIDE SEQUENCE [LARGE SCALE GENOMIC DNA]</scope>
    <source>
        <strain evidence="7 8">YOKOZUNA-1</strain>
    </source>
</reference>
<sequence length="428" mass="48910">MDALNRSSPTCVTLDEWLNDTENEGSERAEIFYRNMVNFTQIRDIKYSIPVYGYLTPCLLVITFFTNAFMVAVLSRPHMRSPTNVILCAMAISDCGTLGIPVPMFIYQYTLGYHSHPVPCYLAMLDLVTTDILPTMCHSASIWLTLMLAVQRYLYVCHPSRARTLCTVPRVTFGIAVIYTIAISYNLPRFFEGVSITIDYPWNCEIHNQCVRIDAYWADWYLPVYYWFRVTCVNVIPCLLLVVLNVFLVVSLNKAQANRKRLFSERKQESSKQRDSNNTTMMLIAVVFVFLAVELPLAGITLVFIIQNTWKLSIIHPRELAVIITFSNLCIALSYSIYFPIYCSMSRQFRDTFKSLFLKAKQFTQETARNGRASKRLRNLHGNNGEPTVFVSTAATSDDDSVRTRVAVAQVSTMSMGDEMDRENETLL</sequence>
<dbReference type="InterPro" id="IPR017452">
    <property type="entry name" value="GPCR_Rhodpsn_7TM"/>
</dbReference>
<evidence type="ECO:0000313" key="7">
    <source>
        <dbReference type="EMBL" id="GAU88306.1"/>
    </source>
</evidence>
<comment type="caution">
    <text evidence="7">The sequence shown here is derived from an EMBL/GenBank/DDBJ whole genome shotgun (WGS) entry which is preliminary data.</text>
</comment>
<feature type="transmembrane region" description="Helical" evidence="5">
    <location>
        <begin position="85"/>
        <end position="107"/>
    </location>
</feature>
<dbReference type="SUPFAM" id="SSF81321">
    <property type="entry name" value="Family A G protein-coupled receptor-like"/>
    <property type="match status" value="1"/>
</dbReference>
<feature type="transmembrane region" description="Helical" evidence="5">
    <location>
        <begin position="132"/>
        <end position="155"/>
    </location>
</feature>
<proteinExistence type="predicted"/>
<evidence type="ECO:0000259" key="6">
    <source>
        <dbReference type="PROSITE" id="PS50262"/>
    </source>
</evidence>
<feature type="domain" description="G-protein coupled receptors family 1 profile" evidence="6">
    <location>
        <begin position="66"/>
        <end position="338"/>
    </location>
</feature>
<dbReference type="GO" id="GO:0016020">
    <property type="term" value="C:membrane"/>
    <property type="evidence" value="ECO:0007669"/>
    <property type="project" value="UniProtKB-SubCell"/>
</dbReference>
<protein>
    <recommendedName>
        <fullName evidence="6">G-protein coupled receptors family 1 profile domain-containing protein</fullName>
    </recommendedName>
</protein>
<feature type="transmembrane region" description="Helical" evidence="5">
    <location>
        <begin position="282"/>
        <end position="308"/>
    </location>
</feature>
<dbReference type="PANTHER" id="PTHR47023:SF1">
    <property type="entry name" value="SEX PEPTIDE RECEPTOR"/>
    <property type="match status" value="1"/>
</dbReference>
<dbReference type="STRING" id="947166.A0A1D1UF92"/>
<comment type="subcellular location">
    <subcellularLocation>
        <location evidence="1">Membrane</location>
    </subcellularLocation>
</comment>
<accession>A0A1D1UF92</accession>
<dbReference type="InterPro" id="IPR053071">
    <property type="entry name" value="GPCR1-related_rcpt"/>
</dbReference>
<dbReference type="Pfam" id="PF10324">
    <property type="entry name" value="7TM_GPCR_Srw"/>
    <property type="match status" value="1"/>
</dbReference>
<dbReference type="EMBL" id="BDGG01000001">
    <property type="protein sequence ID" value="GAU88306.1"/>
    <property type="molecule type" value="Genomic_DNA"/>
</dbReference>
<dbReference type="PANTHER" id="PTHR47023">
    <property type="entry name" value="SEX PEPTIDE RECEPTOR"/>
    <property type="match status" value="1"/>
</dbReference>
<evidence type="ECO:0000256" key="5">
    <source>
        <dbReference type="SAM" id="Phobius"/>
    </source>
</evidence>
<dbReference type="InterPro" id="IPR019427">
    <property type="entry name" value="7TM_GPCR_serpentine_rcpt_Srw"/>
</dbReference>
<evidence type="ECO:0000256" key="3">
    <source>
        <dbReference type="ARBA" id="ARBA00022989"/>
    </source>
</evidence>
<dbReference type="PROSITE" id="PS50262">
    <property type="entry name" value="G_PROTEIN_RECEP_F1_2"/>
    <property type="match status" value="1"/>
</dbReference>
<feature type="transmembrane region" description="Helical" evidence="5">
    <location>
        <begin position="226"/>
        <end position="252"/>
    </location>
</feature>
<organism evidence="7 8">
    <name type="scientific">Ramazzottius varieornatus</name>
    <name type="common">Water bear</name>
    <name type="synonym">Tardigrade</name>
    <dbReference type="NCBI Taxonomy" id="947166"/>
    <lineage>
        <taxon>Eukaryota</taxon>
        <taxon>Metazoa</taxon>
        <taxon>Ecdysozoa</taxon>
        <taxon>Tardigrada</taxon>
        <taxon>Eutardigrada</taxon>
        <taxon>Parachela</taxon>
        <taxon>Hypsibioidea</taxon>
        <taxon>Ramazzottiidae</taxon>
        <taxon>Ramazzottius</taxon>
    </lineage>
</organism>
<feature type="transmembrane region" description="Helical" evidence="5">
    <location>
        <begin position="320"/>
        <end position="341"/>
    </location>
</feature>
<keyword evidence="2 5" id="KW-0812">Transmembrane</keyword>
<dbReference type="PRINTS" id="PR00237">
    <property type="entry name" value="GPCRRHODOPSN"/>
</dbReference>
<feature type="transmembrane region" description="Helical" evidence="5">
    <location>
        <begin position="51"/>
        <end position="73"/>
    </location>
</feature>
<keyword evidence="4 5" id="KW-0472">Membrane</keyword>
<name>A0A1D1UF92_RAMVA</name>
<keyword evidence="3 5" id="KW-1133">Transmembrane helix</keyword>
<dbReference type="OrthoDB" id="5962323at2759"/>
<keyword evidence="8" id="KW-1185">Reference proteome</keyword>
<evidence type="ECO:0000256" key="1">
    <source>
        <dbReference type="ARBA" id="ARBA00004370"/>
    </source>
</evidence>
<dbReference type="Proteomes" id="UP000186922">
    <property type="component" value="Unassembled WGS sequence"/>
</dbReference>
<dbReference type="Gene3D" id="1.20.1070.10">
    <property type="entry name" value="Rhodopsin 7-helix transmembrane proteins"/>
    <property type="match status" value="1"/>
</dbReference>
<evidence type="ECO:0000256" key="2">
    <source>
        <dbReference type="ARBA" id="ARBA00022692"/>
    </source>
</evidence>
<dbReference type="GO" id="GO:0008528">
    <property type="term" value="F:G protein-coupled peptide receptor activity"/>
    <property type="evidence" value="ECO:0007669"/>
    <property type="project" value="InterPro"/>
</dbReference>
<dbReference type="AlphaFoldDB" id="A0A1D1UF92"/>
<evidence type="ECO:0000256" key="4">
    <source>
        <dbReference type="ARBA" id="ARBA00023136"/>
    </source>
</evidence>
<dbReference type="InterPro" id="IPR000276">
    <property type="entry name" value="GPCR_Rhodpsn"/>
</dbReference>
<feature type="transmembrane region" description="Helical" evidence="5">
    <location>
        <begin position="167"/>
        <end position="185"/>
    </location>
</feature>
<evidence type="ECO:0000313" key="8">
    <source>
        <dbReference type="Proteomes" id="UP000186922"/>
    </source>
</evidence>
<gene>
    <name evidence="7" type="primary">RvY_01032-1</name>
    <name evidence="7" type="synonym">RvY_01032.1</name>
    <name evidence="7" type="ORF">RvY_01032</name>
</gene>
<dbReference type="CDD" id="cd14978">
    <property type="entry name" value="7tmA_FMRFamide_R-like"/>
    <property type="match status" value="1"/>
</dbReference>